<reference evidence="3 4" key="1">
    <citation type="journal article" date="2023" name="Nucleic Acids Res.">
        <title>The hologenome of Daphnia magna reveals possible DNA methylation and microbiome-mediated evolution of the host genome.</title>
        <authorList>
            <person name="Chaturvedi A."/>
            <person name="Li X."/>
            <person name="Dhandapani V."/>
            <person name="Marshall H."/>
            <person name="Kissane S."/>
            <person name="Cuenca-Cambronero M."/>
            <person name="Asole G."/>
            <person name="Calvet F."/>
            <person name="Ruiz-Romero M."/>
            <person name="Marangio P."/>
            <person name="Guigo R."/>
            <person name="Rago D."/>
            <person name="Mirbahai L."/>
            <person name="Eastwood N."/>
            <person name="Colbourne J.K."/>
            <person name="Zhou J."/>
            <person name="Mallon E."/>
            <person name="Orsini L."/>
        </authorList>
    </citation>
    <scope>NUCLEOTIDE SEQUENCE [LARGE SCALE GENOMIC DNA]</scope>
    <source>
        <strain evidence="3">LRV0_1</strain>
    </source>
</reference>
<comment type="similarity">
    <text evidence="1">Belongs to the sprouty family.</text>
</comment>
<dbReference type="PROSITE" id="PS51227">
    <property type="entry name" value="SPR"/>
    <property type="match status" value="1"/>
</dbReference>
<dbReference type="EMBL" id="JAOYFB010000037">
    <property type="protein sequence ID" value="KAK4022790.1"/>
    <property type="molecule type" value="Genomic_DNA"/>
</dbReference>
<dbReference type="InterPro" id="IPR007875">
    <property type="entry name" value="Sprouty"/>
</dbReference>
<feature type="region of interest" description="Disordered" evidence="2">
    <location>
        <begin position="187"/>
        <end position="214"/>
    </location>
</feature>
<feature type="region of interest" description="Disordered" evidence="2">
    <location>
        <begin position="1"/>
        <end position="21"/>
    </location>
</feature>
<feature type="compositionally biased region" description="Polar residues" evidence="2">
    <location>
        <begin position="195"/>
        <end position="214"/>
    </location>
</feature>
<dbReference type="PANTHER" id="PTHR12365:SF7">
    <property type="entry name" value="PROTEIN SPROUTY"/>
    <property type="match status" value="1"/>
</dbReference>
<feature type="region of interest" description="Disordered" evidence="2">
    <location>
        <begin position="251"/>
        <end position="277"/>
    </location>
</feature>
<proteinExistence type="inferred from homology"/>
<evidence type="ECO:0008006" key="5">
    <source>
        <dbReference type="Google" id="ProtNLM"/>
    </source>
</evidence>
<feature type="region of interest" description="Disordered" evidence="2">
    <location>
        <begin position="433"/>
        <end position="468"/>
    </location>
</feature>
<gene>
    <name evidence="3" type="ORF">OUZ56_008237</name>
</gene>
<protein>
    <recommendedName>
        <fullName evidence="5">Protein sprouty</fullName>
    </recommendedName>
</protein>
<dbReference type="Pfam" id="PF05210">
    <property type="entry name" value="Sprouty"/>
    <property type="match status" value="1"/>
</dbReference>
<organism evidence="3 4">
    <name type="scientific">Daphnia magna</name>
    <dbReference type="NCBI Taxonomy" id="35525"/>
    <lineage>
        <taxon>Eukaryota</taxon>
        <taxon>Metazoa</taxon>
        <taxon>Ecdysozoa</taxon>
        <taxon>Arthropoda</taxon>
        <taxon>Crustacea</taxon>
        <taxon>Branchiopoda</taxon>
        <taxon>Diplostraca</taxon>
        <taxon>Cladocera</taxon>
        <taxon>Anomopoda</taxon>
        <taxon>Daphniidae</taxon>
        <taxon>Daphnia</taxon>
    </lineage>
</organism>
<keyword evidence="4" id="KW-1185">Reference proteome</keyword>
<evidence type="ECO:0000313" key="3">
    <source>
        <dbReference type="EMBL" id="KAK4022790.1"/>
    </source>
</evidence>
<feature type="compositionally biased region" description="Low complexity" evidence="2">
    <location>
        <begin position="436"/>
        <end position="447"/>
    </location>
</feature>
<dbReference type="Proteomes" id="UP001234178">
    <property type="component" value="Unassembled WGS sequence"/>
</dbReference>
<accession>A0ABR0ACD2</accession>
<feature type="compositionally biased region" description="Polar residues" evidence="2">
    <location>
        <begin position="8"/>
        <end position="21"/>
    </location>
</feature>
<name>A0ABR0ACD2_9CRUS</name>
<dbReference type="InterPro" id="IPR051192">
    <property type="entry name" value="Sprouty_domain"/>
</dbReference>
<comment type="caution">
    <text evidence="3">The sequence shown here is derived from an EMBL/GenBank/DDBJ whole genome shotgun (WGS) entry which is preliminary data.</text>
</comment>
<sequence>MANHAKTIVTQSSRTSSPSTHRNLVIISPEELDRPHRSSQMELVPDRPSRIPALAPVRPATAALPGVAVRIQSTRRVTSPLVVPRVAAPTLPLRQPITTYTTNGSNTNDAISNNRSLLLASSSSETEVISLSQPRPDGERVRNEYIDTPLKGGLRSTPLHAETHIHISGSPHDHLALVSPLGSQSSSKTCSTKSLPFNHTANTPLTSPSLKRLQSTRRSLPITKQPAFTKDSSAGHAACRLRDGGAIHCPSASSPTTSSSRMVFSSPGSQSSSGGSDSIICPDCDRCRCLSCRTPRPLPSKWLCGDKCLCSAESCVDYVTCLCCVKGIFYHCGSSSDDGADDDDLRRRNRYHQQSSSNNAAAGNNGSCADAPCSCVPSHHRMARWGCLASLTLVMPCLLCYWPLQGGVKVVEMCYQKCTRHGCQCDQHQQRRRPTSSSSASSQAASSKTAVVVQPLPTNSSGKRLLDI</sequence>
<evidence type="ECO:0000256" key="1">
    <source>
        <dbReference type="ARBA" id="ARBA00010964"/>
    </source>
</evidence>
<evidence type="ECO:0000256" key="2">
    <source>
        <dbReference type="SAM" id="MobiDB-lite"/>
    </source>
</evidence>
<evidence type="ECO:0000313" key="4">
    <source>
        <dbReference type="Proteomes" id="UP001234178"/>
    </source>
</evidence>
<dbReference type="PANTHER" id="PTHR12365">
    <property type="entry name" value="SPROUTY"/>
    <property type="match status" value="1"/>
</dbReference>